<sequence length="504" mass="56122">MNLIQPAREMTRQQMIVSAGVGFWGGLFPVPPCTMPATLFCITMYSAGVPQVQRFSLPMASVAVIINELSLPADLAMMPCFIKLGQSAYRSLTGQDLAPCSEVLRDLQERPVETLRHFSTSFGLGIAVWTAMTPLVLGTLRQRTAWTITPESEPDTVETSHAAHAADDGFFNTGLRLQAASLWTVRAWLALQLLSLVLQWHFWQEVKSNLDLFDETLAVHCAPDSSQHGVCFGPIWNISAWHEFVLHGKLARAWHVDLPLSAHLRTRFASGHSASIDSISAIDAEIAQLQQETAERVKQLRERRAELEVLQGLVPSGLNHTVTGRAFNSTYIFEFETRSSPPVFLLSLNPIARSHRVGELPPTLAPSHDEEGNDQWPWSLHVRRLEPAQATSDFQRFGSGEKVITIEDQSVEAVAAVRQHGHVRWQVMVQSSDLSGKQTRFVVFVEDFQASHLDAIYANSQCSLTKAWKAFNKQHQGHHHYALVWCRTLLGNLLPLGMLATFAS</sequence>
<dbReference type="AlphaFoldDB" id="A0A812TY10"/>
<dbReference type="EMBL" id="CAJNDS010002606">
    <property type="protein sequence ID" value="CAE7542562.1"/>
    <property type="molecule type" value="Genomic_DNA"/>
</dbReference>
<reference evidence="1" key="1">
    <citation type="submission" date="2021-02" db="EMBL/GenBank/DDBJ databases">
        <authorList>
            <person name="Dougan E. K."/>
            <person name="Rhodes N."/>
            <person name="Thang M."/>
            <person name="Chan C."/>
        </authorList>
    </citation>
    <scope>NUCLEOTIDE SEQUENCE</scope>
</reference>
<evidence type="ECO:0000313" key="2">
    <source>
        <dbReference type="Proteomes" id="UP000604046"/>
    </source>
</evidence>
<proteinExistence type="predicted"/>
<accession>A0A812TY10</accession>
<keyword evidence="2" id="KW-1185">Reference proteome</keyword>
<protein>
    <submittedName>
        <fullName evidence="1">Uncharacterized protein</fullName>
    </submittedName>
</protein>
<dbReference type="Proteomes" id="UP000604046">
    <property type="component" value="Unassembled WGS sequence"/>
</dbReference>
<comment type="caution">
    <text evidence="1">The sequence shown here is derived from an EMBL/GenBank/DDBJ whole genome shotgun (WGS) entry which is preliminary data.</text>
</comment>
<dbReference type="OrthoDB" id="412652at2759"/>
<gene>
    <name evidence="1" type="ORF">SNAT2548_LOCUS30420</name>
</gene>
<evidence type="ECO:0000313" key="1">
    <source>
        <dbReference type="EMBL" id="CAE7542562.1"/>
    </source>
</evidence>
<organism evidence="1 2">
    <name type="scientific">Symbiodinium natans</name>
    <dbReference type="NCBI Taxonomy" id="878477"/>
    <lineage>
        <taxon>Eukaryota</taxon>
        <taxon>Sar</taxon>
        <taxon>Alveolata</taxon>
        <taxon>Dinophyceae</taxon>
        <taxon>Suessiales</taxon>
        <taxon>Symbiodiniaceae</taxon>
        <taxon>Symbiodinium</taxon>
    </lineage>
</organism>
<name>A0A812TY10_9DINO</name>